<dbReference type="SUPFAM" id="SSF48403">
    <property type="entry name" value="Ankyrin repeat"/>
    <property type="match status" value="1"/>
</dbReference>
<proteinExistence type="predicted"/>
<reference evidence="1 2" key="1">
    <citation type="journal article" date="2012" name="Genome Biol. Evol.">
        <title>Related Giant Viruses in Distant Locations and Different Habitats: Acanthamoeba polyphaga moumouvirus Represents a Third Lineage of the Mimiviridae That Is Close to the Megavirus Lineage.</title>
        <authorList>
            <person name="Yoosuf N."/>
            <person name="Yutin N."/>
            <person name="Colson P."/>
            <person name="Shabalina S.A."/>
            <person name="Pagnier I."/>
            <person name="Robert C."/>
            <person name="Azza S."/>
            <person name="Klose T."/>
            <person name="Wong J."/>
            <person name="Rossmann M.G."/>
            <person name="La Scola B."/>
            <person name="Raoult D."/>
            <person name="Koonin E.V."/>
        </authorList>
    </citation>
    <scope>NUCLEOTIDE SEQUENCE [LARGE SCALE GENOMIC DNA]</scope>
    <source>
        <strain evidence="1 2">M10A</strain>
    </source>
</reference>
<dbReference type="EMBL" id="JX962719">
    <property type="protein sequence ID" value="AGC02231.1"/>
    <property type="molecule type" value="Genomic_DNA"/>
</dbReference>
<dbReference type="RefSeq" id="YP_007354667.1">
    <property type="nucleotide sequence ID" value="NC_020104.1"/>
</dbReference>
<dbReference type="KEGG" id="vg:14445792"/>
<evidence type="ECO:0000313" key="2">
    <source>
        <dbReference type="Proteomes" id="UP000201640"/>
    </source>
</evidence>
<name>L7RD75_9VIRU</name>
<dbReference type="GeneID" id="14445792"/>
<keyword evidence="2" id="KW-1185">Reference proteome</keyword>
<dbReference type="InterPro" id="IPR036770">
    <property type="entry name" value="Ankyrin_rpt-contain_sf"/>
</dbReference>
<gene>
    <name evidence="1" type="ORF">Moumou_00710</name>
</gene>
<organism evidence="1 2">
    <name type="scientific">Acanthamoeba polyphaga moumouvirus</name>
    <dbReference type="NCBI Taxonomy" id="1269028"/>
    <lineage>
        <taxon>Viruses</taxon>
        <taxon>Varidnaviria</taxon>
        <taxon>Bamfordvirae</taxon>
        <taxon>Nucleocytoviricota</taxon>
        <taxon>Megaviricetes</taxon>
        <taxon>Imitervirales</taxon>
        <taxon>Mimiviridae</taxon>
        <taxon>Megamimivirinae</taxon>
        <taxon>Moumouvirus</taxon>
    </lineage>
</organism>
<evidence type="ECO:0000313" key="1">
    <source>
        <dbReference type="EMBL" id="AGC02231.1"/>
    </source>
</evidence>
<dbReference type="Gene3D" id="1.25.40.20">
    <property type="entry name" value="Ankyrin repeat-containing domain"/>
    <property type="match status" value="1"/>
</dbReference>
<dbReference type="Proteomes" id="UP000201640">
    <property type="component" value="Segment"/>
</dbReference>
<accession>L7RD75</accession>
<protein>
    <submittedName>
        <fullName evidence="1">Ankyrin repeat protein</fullName>
    </submittedName>
</protein>
<sequence>MVCIIKNITDNRENFENYILDNIKAIEYNDVNIYKFFNNLDILDPINQEYISILCDLLYENNNKLVDYLVYHCCKYSFLDVLKKLVEFGVDLNTPNTNYGEALMMCFYDFAFCTQEKIYCTVKFLLDYGVINKMNEIFIKYCDYYLFEPFCLLLLNYGYTPNKTDIKIIERIPNIIKNNNHNALSILIRFGFNVNTLDNNILKIIPLLIFNCRCEMLEVLLNMGMIINYNDPQIINAICYLIRTRRINMINFLILNGLNIYDISEQLNAKNFNSEQDEKMIKLLIDNDIHYLSIVKILCNDK</sequence>